<evidence type="ECO:0000313" key="3">
    <source>
        <dbReference type="EMBL" id="CFE49125.1"/>
    </source>
</evidence>
<gene>
    <name evidence="3" type="primary">pknD_1</name>
    <name evidence="3" type="ORF">ERS007688_01355</name>
</gene>
<dbReference type="Gene3D" id="2.120.10.30">
    <property type="entry name" value="TolB, C-terminal domain"/>
    <property type="match status" value="1"/>
</dbReference>
<evidence type="ECO:0000256" key="2">
    <source>
        <dbReference type="PROSITE-ProRule" id="PRU00504"/>
    </source>
</evidence>
<protein>
    <submittedName>
        <fullName evidence="3">Conserved membrane protein of uncharacterized function</fullName>
        <ecNumber evidence="3">2.7.11.1</ecNumber>
    </submittedName>
</protein>
<accession>A0A654TK05</accession>
<dbReference type="EC" id="2.7.11.1" evidence="3"/>
<dbReference type="EMBL" id="CFOH01000167">
    <property type="protein sequence ID" value="CFE49125.1"/>
    <property type="molecule type" value="Genomic_DNA"/>
</dbReference>
<feature type="repeat" description="NHL" evidence="2">
    <location>
        <begin position="8"/>
        <end position="49"/>
    </location>
</feature>
<dbReference type="InterPro" id="IPR011042">
    <property type="entry name" value="6-blade_b-propeller_TolB-like"/>
</dbReference>
<organism evidence="3 4">
    <name type="scientific">Mycobacterium tuberculosis</name>
    <dbReference type="NCBI Taxonomy" id="1773"/>
    <lineage>
        <taxon>Bacteria</taxon>
        <taxon>Bacillati</taxon>
        <taxon>Actinomycetota</taxon>
        <taxon>Actinomycetes</taxon>
        <taxon>Mycobacteriales</taxon>
        <taxon>Mycobacteriaceae</taxon>
        <taxon>Mycobacterium</taxon>
        <taxon>Mycobacterium tuberculosis complex</taxon>
    </lineage>
</organism>
<dbReference type="PROSITE" id="PS51125">
    <property type="entry name" value="NHL"/>
    <property type="match status" value="1"/>
</dbReference>
<dbReference type="Proteomes" id="UP000046947">
    <property type="component" value="Unassembled WGS sequence"/>
</dbReference>
<dbReference type="Pfam" id="PF01436">
    <property type="entry name" value="NHL"/>
    <property type="match status" value="2"/>
</dbReference>
<evidence type="ECO:0000313" key="4">
    <source>
        <dbReference type="Proteomes" id="UP000046947"/>
    </source>
</evidence>
<dbReference type="SUPFAM" id="SSF101898">
    <property type="entry name" value="NHL repeat"/>
    <property type="match status" value="1"/>
</dbReference>
<dbReference type="AlphaFoldDB" id="A0A654TK05"/>
<dbReference type="GO" id="GO:0004674">
    <property type="term" value="F:protein serine/threonine kinase activity"/>
    <property type="evidence" value="ECO:0007669"/>
    <property type="project" value="UniProtKB-EC"/>
</dbReference>
<proteinExistence type="predicted"/>
<dbReference type="InterPro" id="IPR001258">
    <property type="entry name" value="NHL_repeat"/>
</dbReference>
<sequence length="90" mass="9530">MVALTAGSATPVHLPFADLSFPAGVTVDRDDSVYVADLNNNRVLKLAAGSNAQSQLPFTGLFSPTDVAVDNDGAVYVIDFYNRMLKLPTA</sequence>
<keyword evidence="3" id="KW-0808">Transferase</keyword>
<reference evidence="3 4" key="1">
    <citation type="submission" date="2015-03" db="EMBL/GenBank/DDBJ databases">
        <authorList>
            <consortium name="Pathogen Informatics"/>
        </authorList>
    </citation>
    <scope>NUCLEOTIDE SEQUENCE [LARGE SCALE GENOMIC DNA]</scope>
    <source>
        <strain evidence="3 4">H09601792</strain>
    </source>
</reference>
<evidence type="ECO:0000256" key="1">
    <source>
        <dbReference type="ARBA" id="ARBA00022737"/>
    </source>
</evidence>
<name>A0A654TK05_MYCTX</name>
<keyword evidence="1" id="KW-0677">Repeat</keyword>